<proteinExistence type="predicted"/>
<protein>
    <submittedName>
        <fullName evidence="1">BGL26</fullName>
    </submittedName>
</protein>
<evidence type="ECO:0000313" key="1">
    <source>
        <dbReference type="EMBL" id="JAE08871.1"/>
    </source>
</evidence>
<reference evidence="1" key="2">
    <citation type="journal article" date="2015" name="Data Brief">
        <title>Shoot transcriptome of the giant reed, Arundo donax.</title>
        <authorList>
            <person name="Barrero R.A."/>
            <person name="Guerrero F.D."/>
            <person name="Moolhuijzen P."/>
            <person name="Goolsby J.A."/>
            <person name="Tidwell J."/>
            <person name="Bellgard S.E."/>
            <person name="Bellgard M.I."/>
        </authorList>
    </citation>
    <scope>NUCLEOTIDE SEQUENCE</scope>
    <source>
        <tissue evidence="1">Shoot tissue taken approximately 20 cm above the soil surface</tissue>
    </source>
</reference>
<sequence>MQISTITTYHWRSMSSTWAGLAQRLWRRLQTTPTSASRRSVTG</sequence>
<accession>A0A0A9FFG1</accession>
<organism evidence="1">
    <name type="scientific">Arundo donax</name>
    <name type="common">Giant reed</name>
    <name type="synonym">Donax arundinaceus</name>
    <dbReference type="NCBI Taxonomy" id="35708"/>
    <lineage>
        <taxon>Eukaryota</taxon>
        <taxon>Viridiplantae</taxon>
        <taxon>Streptophyta</taxon>
        <taxon>Embryophyta</taxon>
        <taxon>Tracheophyta</taxon>
        <taxon>Spermatophyta</taxon>
        <taxon>Magnoliopsida</taxon>
        <taxon>Liliopsida</taxon>
        <taxon>Poales</taxon>
        <taxon>Poaceae</taxon>
        <taxon>PACMAD clade</taxon>
        <taxon>Arundinoideae</taxon>
        <taxon>Arundineae</taxon>
        <taxon>Arundo</taxon>
    </lineage>
</organism>
<dbReference type="EMBL" id="GBRH01189025">
    <property type="protein sequence ID" value="JAE08871.1"/>
    <property type="molecule type" value="Transcribed_RNA"/>
</dbReference>
<dbReference type="AlphaFoldDB" id="A0A0A9FFG1"/>
<name>A0A0A9FFG1_ARUDO</name>
<reference evidence="1" key="1">
    <citation type="submission" date="2014-09" db="EMBL/GenBank/DDBJ databases">
        <authorList>
            <person name="Magalhaes I.L.F."/>
            <person name="Oliveira U."/>
            <person name="Santos F.R."/>
            <person name="Vidigal T.H.D.A."/>
            <person name="Brescovit A.D."/>
            <person name="Santos A.J."/>
        </authorList>
    </citation>
    <scope>NUCLEOTIDE SEQUENCE</scope>
    <source>
        <tissue evidence="1">Shoot tissue taken approximately 20 cm above the soil surface</tissue>
    </source>
</reference>